<accession>A0A074ZR38</accession>
<dbReference type="Proteomes" id="UP000054324">
    <property type="component" value="Unassembled WGS sequence"/>
</dbReference>
<reference evidence="1 2" key="1">
    <citation type="submission" date="2013-11" db="EMBL/GenBank/DDBJ databases">
        <title>Opisthorchis viverrini - life in the bile duct.</title>
        <authorList>
            <person name="Young N.D."/>
            <person name="Nagarajan N."/>
            <person name="Lin S.J."/>
            <person name="Korhonen P.K."/>
            <person name="Jex A.R."/>
            <person name="Hall R.S."/>
            <person name="Safavi-Hemami H."/>
            <person name="Kaewkong W."/>
            <person name="Bertrand D."/>
            <person name="Gao S."/>
            <person name="Seet Q."/>
            <person name="Wongkham S."/>
            <person name="Teh B.T."/>
            <person name="Wongkham C."/>
            <person name="Intapan P.M."/>
            <person name="Maleewong W."/>
            <person name="Yang X."/>
            <person name="Hu M."/>
            <person name="Wang Z."/>
            <person name="Hofmann A."/>
            <person name="Sternberg P.W."/>
            <person name="Tan P."/>
            <person name="Wang J."/>
            <person name="Gasser R.B."/>
        </authorList>
    </citation>
    <scope>NUCLEOTIDE SEQUENCE [LARGE SCALE GENOMIC DNA]</scope>
</reference>
<organism evidence="1 2">
    <name type="scientific">Opisthorchis viverrini</name>
    <name type="common">Southeast Asian liver fluke</name>
    <dbReference type="NCBI Taxonomy" id="6198"/>
    <lineage>
        <taxon>Eukaryota</taxon>
        <taxon>Metazoa</taxon>
        <taxon>Spiralia</taxon>
        <taxon>Lophotrochozoa</taxon>
        <taxon>Platyhelminthes</taxon>
        <taxon>Trematoda</taxon>
        <taxon>Digenea</taxon>
        <taxon>Opisthorchiida</taxon>
        <taxon>Opisthorchiata</taxon>
        <taxon>Opisthorchiidae</taxon>
        <taxon>Opisthorchis</taxon>
    </lineage>
</organism>
<name>A0A074ZR38_OPIVI</name>
<dbReference type="GeneID" id="20321014"/>
<dbReference type="KEGG" id="ovi:T265_06835"/>
<proteinExistence type="predicted"/>
<protein>
    <submittedName>
        <fullName evidence="1">Uncharacterized protein</fullName>
    </submittedName>
</protein>
<dbReference type="AlphaFoldDB" id="A0A074ZR38"/>
<dbReference type="CTD" id="20321014"/>
<sequence>MLHLISCVSRGSVRQTEHGGTRDTKLDGVERLQLAKIKFILNLLVSHRQLPPRQYGRNERKTDASLGRTAIHPGGTVIEKWALPDTDKGLKKLAGK</sequence>
<keyword evidence="2" id="KW-1185">Reference proteome</keyword>
<gene>
    <name evidence="1" type="ORF">T265_06835</name>
</gene>
<evidence type="ECO:0000313" key="2">
    <source>
        <dbReference type="Proteomes" id="UP000054324"/>
    </source>
</evidence>
<dbReference type="RefSeq" id="XP_009170473.1">
    <property type="nucleotide sequence ID" value="XM_009172209.1"/>
</dbReference>
<evidence type="ECO:0000313" key="1">
    <source>
        <dbReference type="EMBL" id="KER25805.1"/>
    </source>
</evidence>
<dbReference type="EMBL" id="KL596766">
    <property type="protein sequence ID" value="KER25805.1"/>
    <property type="molecule type" value="Genomic_DNA"/>
</dbReference>